<protein>
    <recommendedName>
        <fullName evidence="7">Ubiquitin carboxyl-terminal hydrolase</fullName>
        <ecNumber evidence="7">3.4.19.12</ecNumber>
    </recommendedName>
</protein>
<dbReference type="GO" id="GO:0005634">
    <property type="term" value="C:nucleus"/>
    <property type="evidence" value="ECO:0000318"/>
    <property type="project" value="GO_Central"/>
</dbReference>
<feature type="compositionally biased region" description="Basic and acidic residues" evidence="8">
    <location>
        <begin position="689"/>
        <end position="705"/>
    </location>
</feature>
<name>B3RPT1_TRIAD</name>
<dbReference type="CDD" id="cd02661">
    <property type="entry name" value="Peptidase_C19E"/>
    <property type="match status" value="1"/>
</dbReference>
<feature type="compositionally biased region" description="Basic and acidic residues" evidence="8">
    <location>
        <begin position="728"/>
        <end position="738"/>
    </location>
</feature>
<comment type="similarity">
    <text evidence="2 7">Belongs to the peptidase C19 family.</text>
</comment>
<keyword evidence="5 7" id="KW-0378">Hydrolase</keyword>
<dbReference type="EMBL" id="DS985242">
    <property type="protein sequence ID" value="EDV28239.1"/>
    <property type="molecule type" value="Genomic_DNA"/>
</dbReference>
<dbReference type="GO" id="GO:0031647">
    <property type="term" value="P:regulation of protein stability"/>
    <property type="evidence" value="ECO:0000318"/>
    <property type="project" value="GO_Central"/>
</dbReference>
<gene>
    <name evidence="10" type="ORF">TRIADDRAFT_53651</name>
</gene>
<dbReference type="InterPro" id="IPR028889">
    <property type="entry name" value="USP"/>
</dbReference>
<keyword evidence="3 7" id="KW-0645">Protease</keyword>
<feature type="compositionally biased region" description="Basic and acidic residues" evidence="8">
    <location>
        <begin position="563"/>
        <end position="581"/>
    </location>
</feature>
<proteinExistence type="inferred from homology"/>
<evidence type="ECO:0000259" key="9">
    <source>
        <dbReference type="PROSITE" id="PS50235"/>
    </source>
</evidence>
<dbReference type="EC" id="3.4.19.12" evidence="7"/>
<feature type="compositionally biased region" description="Basic and acidic residues" evidence="8">
    <location>
        <begin position="68"/>
        <end position="78"/>
    </location>
</feature>
<accession>B3RPT1</accession>
<feature type="domain" description="USP" evidence="9">
    <location>
        <begin position="105"/>
        <end position="409"/>
    </location>
</feature>
<feature type="region of interest" description="Disordered" evidence="8">
    <location>
        <begin position="50"/>
        <end position="84"/>
    </location>
</feature>
<dbReference type="eggNOG" id="KOG1865">
    <property type="taxonomic scope" value="Eukaryota"/>
</dbReference>
<feature type="compositionally biased region" description="Polar residues" evidence="8">
    <location>
        <begin position="753"/>
        <end position="765"/>
    </location>
</feature>
<feature type="region of interest" description="Disordered" evidence="8">
    <location>
        <begin position="561"/>
        <end position="807"/>
    </location>
</feature>
<dbReference type="InterPro" id="IPR038765">
    <property type="entry name" value="Papain-like_cys_pep_sf"/>
</dbReference>
<keyword evidence="4 7" id="KW-0833">Ubl conjugation pathway</keyword>
<evidence type="ECO:0000256" key="5">
    <source>
        <dbReference type="ARBA" id="ARBA00022801"/>
    </source>
</evidence>
<dbReference type="OrthoDB" id="420187at2759"/>
<dbReference type="AlphaFoldDB" id="B3RPT1"/>
<feature type="compositionally biased region" description="Basic residues" evidence="8">
    <location>
        <begin position="706"/>
        <end position="727"/>
    </location>
</feature>
<dbReference type="PhylomeDB" id="B3RPT1"/>
<dbReference type="InParanoid" id="B3RPT1"/>
<feature type="region of interest" description="Disordered" evidence="8">
    <location>
        <begin position="476"/>
        <end position="506"/>
    </location>
</feature>
<keyword evidence="6 7" id="KW-0788">Thiol protease</keyword>
<dbReference type="GO" id="GO:0005829">
    <property type="term" value="C:cytosol"/>
    <property type="evidence" value="ECO:0000318"/>
    <property type="project" value="GO_Central"/>
</dbReference>
<feature type="region of interest" description="Disordered" evidence="8">
    <location>
        <begin position="417"/>
        <end position="449"/>
    </location>
</feature>
<dbReference type="GO" id="GO:0004843">
    <property type="term" value="F:cysteine-type deubiquitinase activity"/>
    <property type="evidence" value="ECO:0000318"/>
    <property type="project" value="GO_Central"/>
</dbReference>
<evidence type="ECO:0000256" key="8">
    <source>
        <dbReference type="SAM" id="MobiDB-lite"/>
    </source>
</evidence>
<evidence type="ECO:0000313" key="10">
    <source>
        <dbReference type="EMBL" id="EDV28239.1"/>
    </source>
</evidence>
<feature type="compositionally biased region" description="Polar residues" evidence="8">
    <location>
        <begin position="422"/>
        <end position="439"/>
    </location>
</feature>
<dbReference type="GO" id="GO:0006508">
    <property type="term" value="P:proteolysis"/>
    <property type="evidence" value="ECO:0007669"/>
    <property type="project" value="UniProtKB-KW"/>
</dbReference>
<organism evidence="10 11">
    <name type="scientific">Trichoplax adhaerens</name>
    <name type="common">Trichoplax reptans</name>
    <dbReference type="NCBI Taxonomy" id="10228"/>
    <lineage>
        <taxon>Eukaryota</taxon>
        <taxon>Metazoa</taxon>
        <taxon>Placozoa</taxon>
        <taxon>Uniplacotomia</taxon>
        <taxon>Trichoplacea</taxon>
        <taxon>Trichoplacidae</taxon>
        <taxon>Trichoplax</taxon>
    </lineage>
</organism>
<keyword evidence="11" id="KW-1185">Reference proteome</keyword>
<dbReference type="FunFam" id="3.90.70.10:FF:000119">
    <property type="entry name" value="Ubiquitin specific peptidase 36"/>
    <property type="match status" value="1"/>
</dbReference>
<feature type="compositionally biased region" description="Basic residues" evidence="8">
    <location>
        <begin position="663"/>
        <end position="678"/>
    </location>
</feature>
<evidence type="ECO:0000256" key="1">
    <source>
        <dbReference type="ARBA" id="ARBA00000707"/>
    </source>
</evidence>
<dbReference type="PANTHER" id="PTHR24006:SF758">
    <property type="entry name" value="UBIQUITIN CARBOXYL-TERMINAL HYDROLASE 36"/>
    <property type="match status" value="1"/>
</dbReference>
<dbReference type="InterPro" id="IPR001394">
    <property type="entry name" value="Peptidase_C19_UCH"/>
</dbReference>
<dbReference type="Proteomes" id="UP000009022">
    <property type="component" value="Unassembled WGS sequence"/>
</dbReference>
<evidence type="ECO:0000313" key="11">
    <source>
        <dbReference type="Proteomes" id="UP000009022"/>
    </source>
</evidence>
<evidence type="ECO:0000256" key="7">
    <source>
        <dbReference type="RuleBase" id="RU366025"/>
    </source>
</evidence>
<dbReference type="OMA" id="CNEGRDY"/>
<sequence length="870" mass="99012">MPEQRITASTFDDSQLASSTREVLLQDIDFIAEKVADKSYTELKKKYVPLNSGKSKPANEQEQSSPSKNDDNNSRQHDGIPSPKVIIYPDSNIKLTWNKIKPIGAGLVNLGNTCYLNSVLQCLCYTPPLANYALAEQHKKDCRKIGFCVLCELQSLMVRCLKSNGSSVKPWPIVNKLKNIASHIQFGRQEDAHEFLRYLVDGIQSSCLAAYPKNLDQYSKDTTMIYRIFGGYLRSLVQCAQCKYKSIKYDPMLDLSLDIADLNTLSAMLRKFIEPEILSGRDMYTCSKCKVKVKAMKKFTIHRAPVVLTIPIKRFNKFSLFGGKNSRKIKFTETLDLRPYMTSKTGSPLLYNLYGVLVHSGGSCNSGHYYCYVKSSNNQWYCMNDSHVTKSNINAVLLQEAYILFYISSPTLSSSESEKGMFNNSSSKSNHNQTFSSSPMKHLKKPADRGNYFSRSTFIPVSSKETVPKMNIVLKQNSNSTSDSKSLDCSPKKISSPASQPQTLEHDNIVKLTKRHNVNMQNEKEKASNIGSLKQKKIKQGFVPRQVLSLKPFSPRVITSDAKNFKSREQESKEVSKEVPESNKSNSLDGEKPKITVGSSEKDIEKNQPECNDSGGAGDEPMLHHKTTLKDDQCVDLSISSEPPHNNDDRTKKRFQEEYLTSSKKKKEKKKKKKRNHRHSSDGSDEEEMVRAKKERTSSNDDRRSSHSKKKHKKHHKKHSKKHKKLKEKSSSSRKLIDSHNNTMNSSHNSVNELSIGTYDQSAPRTPNAAPVKMWDDNKANRSHWDGSQGRSEEGRVDRKSRDAYSISVKSWEGDESNLEKYKTGDLKRKRHFLDEEIDRGKIKKIKRIKNRDKYHRDPSGYRSKGFRRM</sequence>
<dbReference type="InterPro" id="IPR050164">
    <property type="entry name" value="Peptidase_C19"/>
</dbReference>
<reference evidence="10 11" key="1">
    <citation type="journal article" date="2008" name="Nature">
        <title>The Trichoplax genome and the nature of placozoans.</title>
        <authorList>
            <person name="Srivastava M."/>
            <person name="Begovic E."/>
            <person name="Chapman J."/>
            <person name="Putnam N.H."/>
            <person name="Hellsten U."/>
            <person name="Kawashima T."/>
            <person name="Kuo A."/>
            <person name="Mitros T."/>
            <person name="Salamov A."/>
            <person name="Carpenter M.L."/>
            <person name="Signorovitch A.Y."/>
            <person name="Moreno M.A."/>
            <person name="Kamm K."/>
            <person name="Grimwood J."/>
            <person name="Schmutz J."/>
            <person name="Shapiro H."/>
            <person name="Grigoriev I.V."/>
            <person name="Buss L.W."/>
            <person name="Schierwater B."/>
            <person name="Dellaporta S.L."/>
            <person name="Rokhsar D.S."/>
        </authorList>
    </citation>
    <scope>NUCLEOTIDE SEQUENCE [LARGE SCALE GENOMIC DNA]</scope>
    <source>
        <strain evidence="10 11">Grell-BS-1999</strain>
    </source>
</reference>
<dbReference type="SUPFAM" id="SSF54001">
    <property type="entry name" value="Cysteine proteinases"/>
    <property type="match status" value="1"/>
</dbReference>
<evidence type="ECO:0000256" key="6">
    <source>
        <dbReference type="ARBA" id="ARBA00022807"/>
    </source>
</evidence>
<dbReference type="RefSeq" id="XP_002110073.1">
    <property type="nucleotide sequence ID" value="XM_002110037.1"/>
</dbReference>
<dbReference type="GeneID" id="6751288"/>
<feature type="compositionally biased region" description="Basic and acidic residues" evidence="8">
    <location>
        <begin position="774"/>
        <end position="803"/>
    </location>
</feature>
<feature type="compositionally biased region" description="Basic and acidic residues" evidence="8">
    <location>
        <begin position="589"/>
        <end position="608"/>
    </location>
</feature>
<dbReference type="CTD" id="6751288"/>
<dbReference type="KEGG" id="tad:TRIADDRAFT_53651"/>
<dbReference type="STRING" id="10228.B3RPT1"/>
<evidence type="ECO:0000256" key="4">
    <source>
        <dbReference type="ARBA" id="ARBA00022786"/>
    </source>
</evidence>
<feature type="compositionally biased region" description="Polar residues" evidence="8">
    <location>
        <begin position="52"/>
        <end position="67"/>
    </location>
</feature>
<dbReference type="PANTHER" id="PTHR24006">
    <property type="entry name" value="UBIQUITIN CARBOXYL-TERMINAL HYDROLASE"/>
    <property type="match status" value="1"/>
</dbReference>
<evidence type="ECO:0000256" key="3">
    <source>
        <dbReference type="ARBA" id="ARBA00022670"/>
    </source>
</evidence>
<feature type="compositionally biased region" description="Low complexity" evidence="8">
    <location>
        <begin position="739"/>
        <end position="752"/>
    </location>
</feature>
<dbReference type="Pfam" id="PF00443">
    <property type="entry name" value="UCH"/>
    <property type="match status" value="1"/>
</dbReference>
<dbReference type="Gene3D" id="3.90.70.10">
    <property type="entry name" value="Cysteine proteinases"/>
    <property type="match status" value="1"/>
</dbReference>
<feature type="region of interest" description="Disordered" evidence="8">
    <location>
        <begin position="850"/>
        <end position="870"/>
    </location>
</feature>
<dbReference type="InterPro" id="IPR018200">
    <property type="entry name" value="USP_CS"/>
</dbReference>
<dbReference type="PROSITE" id="PS00973">
    <property type="entry name" value="USP_2"/>
    <property type="match status" value="1"/>
</dbReference>
<feature type="compositionally biased region" description="Basic and acidic residues" evidence="8">
    <location>
        <begin position="645"/>
        <end position="657"/>
    </location>
</feature>
<dbReference type="PROSITE" id="PS50235">
    <property type="entry name" value="USP_3"/>
    <property type="match status" value="1"/>
</dbReference>
<dbReference type="GO" id="GO:0016579">
    <property type="term" value="P:protein deubiquitination"/>
    <property type="evidence" value="ECO:0007669"/>
    <property type="project" value="InterPro"/>
</dbReference>
<dbReference type="HOGENOM" id="CLU_329922_0_0_1"/>
<evidence type="ECO:0000256" key="2">
    <source>
        <dbReference type="ARBA" id="ARBA00009085"/>
    </source>
</evidence>
<comment type="catalytic activity">
    <reaction evidence="1 7">
        <text>Thiol-dependent hydrolysis of ester, thioester, amide, peptide and isopeptide bonds formed by the C-terminal Gly of ubiquitin (a 76-residue protein attached to proteins as an intracellular targeting signal).</text>
        <dbReference type="EC" id="3.4.19.12"/>
    </reaction>
</comment>
<dbReference type="PROSITE" id="PS00972">
    <property type="entry name" value="USP_1"/>
    <property type="match status" value="1"/>
</dbReference>